<evidence type="ECO:0000256" key="1">
    <source>
        <dbReference type="ARBA" id="ARBA00022729"/>
    </source>
</evidence>
<dbReference type="GO" id="GO:0003923">
    <property type="term" value="F:GPI-anchor transamidase activity"/>
    <property type="evidence" value="ECO:0007669"/>
    <property type="project" value="InterPro"/>
</dbReference>
<dbReference type="Proteomes" id="UP000887564">
    <property type="component" value="Unplaced"/>
</dbReference>
<keyword evidence="1" id="KW-0732">Signal</keyword>
<proteinExistence type="predicted"/>
<dbReference type="InterPro" id="IPR028361">
    <property type="entry name" value="GPI_transamidase"/>
</dbReference>
<organism evidence="2 3">
    <name type="scientific">Parascaris equorum</name>
    <name type="common">Equine roundworm</name>
    <dbReference type="NCBI Taxonomy" id="6256"/>
    <lineage>
        <taxon>Eukaryota</taxon>
        <taxon>Metazoa</taxon>
        <taxon>Ecdysozoa</taxon>
        <taxon>Nematoda</taxon>
        <taxon>Chromadorea</taxon>
        <taxon>Rhabditida</taxon>
        <taxon>Spirurina</taxon>
        <taxon>Ascaridomorpha</taxon>
        <taxon>Ascaridoidea</taxon>
        <taxon>Ascarididae</taxon>
        <taxon>Parascaris</taxon>
    </lineage>
</organism>
<dbReference type="AlphaFoldDB" id="A0A914R8J9"/>
<dbReference type="GO" id="GO:0016255">
    <property type="term" value="P:attachment of GPI anchor to protein"/>
    <property type="evidence" value="ECO:0007669"/>
    <property type="project" value="InterPro"/>
</dbReference>
<accession>A0A914R8J9</accession>
<dbReference type="PANTHER" id="PTHR48067:SF1">
    <property type="entry name" value="GPI-ANCHOR TRANSAMIDASE"/>
    <property type="match status" value="1"/>
</dbReference>
<keyword evidence="2" id="KW-1185">Reference proteome</keyword>
<reference evidence="3" key="1">
    <citation type="submission" date="2022-11" db="UniProtKB">
        <authorList>
            <consortium name="WormBaseParasite"/>
        </authorList>
    </citation>
    <scope>IDENTIFICATION</scope>
</reference>
<evidence type="ECO:0000313" key="3">
    <source>
        <dbReference type="WBParaSite" id="PEQ_0000102001-mRNA-1"/>
    </source>
</evidence>
<sequence>MTRTQFFGKSGNRNTEIYRLGYFKFEFEKLSDRTFLFLIADTCQSESMYQRVYSPNVLATSSSLIGEDSLSYDVDHTNRSMQDYFRSCPHSKCLSTVGVRTDLYPKVSFHLVPLHVYRFSSGVYSCWECCISGNF</sequence>
<evidence type="ECO:0000313" key="2">
    <source>
        <dbReference type="Proteomes" id="UP000887564"/>
    </source>
</evidence>
<dbReference type="PANTHER" id="PTHR48067">
    <property type="entry name" value="GPI-ANCHOR TRANSAMIDASE"/>
    <property type="match status" value="1"/>
</dbReference>
<dbReference type="Gene3D" id="3.40.50.1460">
    <property type="match status" value="1"/>
</dbReference>
<name>A0A914R8J9_PAREQ</name>
<dbReference type="WBParaSite" id="PEQ_0000102001-mRNA-1">
    <property type="protein sequence ID" value="PEQ_0000102001-mRNA-1"/>
    <property type="gene ID" value="PEQ_0000102001"/>
</dbReference>
<protein>
    <submittedName>
        <fullName evidence="3">GPI-anchor transamidase</fullName>
    </submittedName>
</protein>
<dbReference type="GO" id="GO:0042765">
    <property type="term" value="C:GPI-anchor transamidase complex"/>
    <property type="evidence" value="ECO:0007669"/>
    <property type="project" value="InterPro"/>
</dbReference>